<evidence type="ECO:0000313" key="3">
    <source>
        <dbReference type="Proteomes" id="UP001054945"/>
    </source>
</evidence>
<dbReference type="Proteomes" id="UP001054945">
    <property type="component" value="Unassembled WGS sequence"/>
</dbReference>
<organism evidence="2 3">
    <name type="scientific">Caerostris extrusa</name>
    <name type="common">Bark spider</name>
    <name type="synonym">Caerostris bankana</name>
    <dbReference type="NCBI Taxonomy" id="172846"/>
    <lineage>
        <taxon>Eukaryota</taxon>
        <taxon>Metazoa</taxon>
        <taxon>Ecdysozoa</taxon>
        <taxon>Arthropoda</taxon>
        <taxon>Chelicerata</taxon>
        <taxon>Arachnida</taxon>
        <taxon>Araneae</taxon>
        <taxon>Araneomorphae</taxon>
        <taxon>Entelegynae</taxon>
        <taxon>Araneoidea</taxon>
        <taxon>Araneidae</taxon>
        <taxon>Caerostris</taxon>
    </lineage>
</organism>
<accession>A0AAV4VC19</accession>
<gene>
    <name evidence="2" type="ORF">CEXT_338171</name>
</gene>
<dbReference type="AlphaFoldDB" id="A0AAV4VC19"/>
<comment type="caution">
    <text evidence="2">The sequence shown here is derived from an EMBL/GenBank/DDBJ whole genome shotgun (WGS) entry which is preliminary data.</text>
</comment>
<keyword evidence="3" id="KW-1185">Reference proteome</keyword>
<dbReference type="EMBL" id="BPLR01014281">
    <property type="protein sequence ID" value="GIY67787.1"/>
    <property type="molecule type" value="Genomic_DNA"/>
</dbReference>
<feature type="compositionally biased region" description="Acidic residues" evidence="1">
    <location>
        <begin position="43"/>
        <end position="57"/>
    </location>
</feature>
<evidence type="ECO:0000313" key="2">
    <source>
        <dbReference type="EMBL" id="GIY67787.1"/>
    </source>
</evidence>
<sequence length="101" mass="11359">MSISFVVKYISCEFVGEPRPLMPPLPEAQVAAFLPPVNQLPMDPEEEEPEEEEVEEDDLTYLIDPRSCKTWLAIGVLAGVFAWALARLDTDQVLLKIVTKE</sequence>
<feature type="region of interest" description="Disordered" evidence="1">
    <location>
        <begin position="38"/>
        <end position="57"/>
    </location>
</feature>
<name>A0AAV4VC19_CAEEX</name>
<evidence type="ECO:0000256" key="1">
    <source>
        <dbReference type="SAM" id="MobiDB-lite"/>
    </source>
</evidence>
<proteinExistence type="predicted"/>
<reference evidence="2 3" key="1">
    <citation type="submission" date="2021-06" db="EMBL/GenBank/DDBJ databases">
        <title>Caerostris extrusa draft genome.</title>
        <authorList>
            <person name="Kono N."/>
            <person name="Arakawa K."/>
        </authorList>
    </citation>
    <scope>NUCLEOTIDE SEQUENCE [LARGE SCALE GENOMIC DNA]</scope>
</reference>
<protein>
    <submittedName>
        <fullName evidence="2">Uncharacterized protein</fullName>
    </submittedName>
</protein>